<evidence type="ECO:0000313" key="1">
    <source>
        <dbReference type="EMBL" id="ULN51454.1"/>
    </source>
</evidence>
<dbReference type="EMBL" id="CP092365">
    <property type="protein sequence ID" value="ULN51454.1"/>
    <property type="molecule type" value="Genomic_DNA"/>
</dbReference>
<sequence>MRHGAETVDYLDVDQARLRIAESLGVTCHDIAVTKRRRGALPRRDYDVAIEASSSAAGLDAALRNLAPGGACRPVGYYAALGAKVPLMHMYANDATLRIGVSHVRPVLPAVLDFLATTGFPAETVTTMTADWEDAAAAYATRTTKLVLQRPRTVSTKKRLRVVRPPIETDLYIWAQTILVCR</sequence>
<evidence type="ECO:0000313" key="2">
    <source>
        <dbReference type="Proteomes" id="UP001055200"/>
    </source>
</evidence>
<dbReference type="Gene3D" id="3.40.50.720">
    <property type="entry name" value="NAD(P)-binding Rossmann-like Domain"/>
    <property type="match status" value="1"/>
</dbReference>
<accession>A0ABY3TX57</accession>
<keyword evidence="2" id="KW-1185">Reference proteome</keyword>
<name>A0ABY3TX57_9MYCO</name>
<gene>
    <name evidence="1" type="ORF">MIU77_11065</name>
</gene>
<reference evidence="1" key="1">
    <citation type="submission" date="2022-08" db="EMBL/GenBank/DDBJ databases">
        <title>Complete genome sequence of 14 non-tuberculosis mycobacteria type-strains.</title>
        <authorList>
            <person name="Igarashi Y."/>
            <person name="Osugi A."/>
            <person name="Mitarai S."/>
        </authorList>
    </citation>
    <scope>NUCLEOTIDE SEQUENCE</scope>
    <source>
        <strain evidence="1">DSM 45575</strain>
    </source>
</reference>
<evidence type="ECO:0008006" key="3">
    <source>
        <dbReference type="Google" id="ProtNLM"/>
    </source>
</evidence>
<dbReference type="Gene3D" id="3.90.180.10">
    <property type="entry name" value="Medium-chain alcohol dehydrogenases, catalytic domain"/>
    <property type="match status" value="1"/>
</dbReference>
<proteinExistence type="predicted"/>
<dbReference type="InterPro" id="IPR036291">
    <property type="entry name" value="NAD(P)-bd_dom_sf"/>
</dbReference>
<protein>
    <recommendedName>
        <fullName evidence="3">SAM-dependent methyltransferase</fullName>
    </recommendedName>
</protein>
<dbReference type="SUPFAM" id="SSF51735">
    <property type="entry name" value="NAD(P)-binding Rossmann-fold domains"/>
    <property type="match status" value="1"/>
</dbReference>
<dbReference type="RefSeq" id="WP_240169737.1">
    <property type="nucleotide sequence ID" value="NZ_CP092365.1"/>
</dbReference>
<organism evidence="1 2">
    <name type="scientific">Mycolicibacillus parakoreensis</name>
    <dbReference type="NCBI Taxonomy" id="1069221"/>
    <lineage>
        <taxon>Bacteria</taxon>
        <taxon>Bacillati</taxon>
        <taxon>Actinomycetota</taxon>
        <taxon>Actinomycetes</taxon>
        <taxon>Mycobacteriales</taxon>
        <taxon>Mycobacteriaceae</taxon>
        <taxon>Mycolicibacillus</taxon>
    </lineage>
</organism>
<dbReference type="Proteomes" id="UP001055200">
    <property type="component" value="Chromosome"/>
</dbReference>